<dbReference type="Gramene" id="ESQ45244">
    <property type="protein sequence ID" value="ESQ45244"/>
    <property type="gene ID" value="EUTSA_v10011097mg"/>
</dbReference>
<evidence type="ECO:0000256" key="1">
    <source>
        <dbReference type="SAM" id="MobiDB-lite"/>
    </source>
</evidence>
<evidence type="ECO:0000313" key="3">
    <source>
        <dbReference type="Proteomes" id="UP000030689"/>
    </source>
</evidence>
<accession>V4LNB0</accession>
<dbReference type="KEGG" id="eus:EUTSA_v10011097mg"/>
<dbReference type="InterPro" id="IPR055281">
    <property type="entry name" value="GIR1-2/SIED1"/>
</dbReference>
<dbReference type="PANTHER" id="PTHR33177">
    <property type="entry name" value="PUTATIVE-RELATED"/>
    <property type="match status" value="1"/>
</dbReference>
<dbReference type="OrthoDB" id="779180at2759"/>
<reference evidence="2 3" key="1">
    <citation type="journal article" date="2013" name="Front. Plant Sci.">
        <title>The Reference Genome of the Halophytic Plant Eutrema salsugineum.</title>
        <authorList>
            <person name="Yang R."/>
            <person name="Jarvis D.E."/>
            <person name="Chen H."/>
            <person name="Beilstein M.A."/>
            <person name="Grimwood J."/>
            <person name="Jenkins J."/>
            <person name="Shu S."/>
            <person name="Prochnik S."/>
            <person name="Xin M."/>
            <person name="Ma C."/>
            <person name="Schmutz J."/>
            <person name="Wing R.A."/>
            <person name="Mitchell-Olds T."/>
            <person name="Schumaker K.S."/>
            <person name="Wang X."/>
        </authorList>
    </citation>
    <scope>NUCLEOTIDE SEQUENCE [LARGE SCALE GENOMIC DNA]</scope>
</reference>
<feature type="region of interest" description="Disordered" evidence="1">
    <location>
        <begin position="1"/>
        <end position="43"/>
    </location>
</feature>
<gene>
    <name evidence="2" type="ORF">EUTSA_v10011097mg</name>
</gene>
<dbReference type="OMA" id="RRCKMYF"/>
<dbReference type="Proteomes" id="UP000030689">
    <property type="component" value="Unassembled WGS sequence"/>
</dbReference>
<name>V4LNB0_EUTSA</name>
<dbReference type="GO" id="GO:0005634">
    <property type="term" value="C:nucleus"/>
    <property type="evidence" value="ECO:0007669"/>
    <property type="project" value="EnsemblPlants"/>
</dbReference>
<organism evidence="2 3">
    <name type="scientific">Eutrema salsugineum</name>
    <name type="common">Saltwater cress</name>
    <name type="synonym">Sisymbrium salsugineum</name>
    <dbReference type="NCBI Taxonomy" id="72664"/>
    <lineage>
        <taxon>Eukaryota</taxon>
        <taxon>Viridiplantae</taxon>
        <taxon>Streptophyta</taxon>
        <taxon>Embryophyta</taxon>
        <taxon>Tracheophyta</taxon>
        <taxon>Spermatophyta</taxon>
        <taxon>Magnoliopsida</taxon>
        <taxon>eudicotyledons</taxon>
        <taxon>Gunneridae</taxon>
        <taxon>Pentapetalae</taxon>
        <taxon>rosids</taxon>
        <taxon>malvids</taxon>
        <taxon>Brassicales</taxon>
        <taxon>Brassicaceae</taxon>
        <taxon>Eutremeae</taxon>
        <taxon>Eutrema</taxon>
    </lineage>
</organism>
<sequence length="98" mass="11155">MRNKNGKRLRVEPPARTTEPVVANRRFRGGSSSSSDTSSTINSCLSTMEETKEEVASSWVEESPALVAVGCRRCKMYFLVRQDRQRCLKCKCYDVIKF</sequence>
<dbReference type="EMBL" id="KI517435">
    <property type="protein sequence ID" value="ESQ45244.1"/>
    <property type="molecule type" value="Genomic_DNA"/>
</dbReference>
<protein>
    <submittedName>
        <fullName evidence="2">Uncharacterized protein</fullName>
    </submittedName>
</protein>
<dbReference type="AlphaFoldDB" id="V4LNB0"/>
<keyword evidence="3" id="KW-1185">Reference proteome</keyword>
<proteinExistence type="predicted"/>
<feature type="compositionally biased region" description="Low complexity" evidence="1">
    <location>
        <begin position="31"/>
        <end position="43"/>
    </location>
</feature>
<dbReference type="PANTHER" id="PTHR33177:SF23">
    <property type="entry name" value="GENOME ASSEMBLY, CHROMOSOME: A04"/>
    <property type="match status" value="1"/>
</dbReference>
<evidence type="ECO:0000313" key="2">
    <source>
        <dbReference type="EMBL" id="ESQ45244.1"/>
    </source>
</evidence>